<keyword evidence="1" id="KW-0472">Membrane</keyword>
<keyword evidence="1" id="KW-1133">Transmembrane helix</keyword>
<keyword evidence="3" id="KW-1185">Reference proteome</keyword>
<keyword evidence="1" id="KW-0812">Transmembrane</keyword>
<sequence length="142" mass="15802">MFPRRKKQSGNLYIVAIFVIVVMGFLAAAITRMDWSNQDSLSRELLGTKAWFAANSVNEKALTFLYPLNATSSAVSSACGVWGDNLASDVMASYSQCHVETTCKNEGTLELSHKTYYRIESAVTCGSDQFEVQRVQDVWVKE</sequence>
<dbReference type="Proteomes" id="UP001199044">
    <property type="component" value="Unassembled WGS sequence"/>
</dbReference>
<organism evidence="2 3">
    <name type="scientific">Vibrio tritonius</name>
    <dbReference type="NCBI Taxonomy" id="1435069"/>
    <lineage>
        <taxon>Bacteria</taxon>
        <taxon>Pseudomonadati</taxon>
        <taxon>Pseudomonadota</taxon>
        <taxon>Gammaproteobacteria</taxon>
        <taxon>Vibrionales</taxon>
        <taxon>Vibrionaceae</taxon>
        <taxon>Vibrio</taxon>
    </lineage>
</organism>
<evidence type="ECO:0000256" key="1">
    <source>
        <dbReference type="SAM" id="Phobius"/>
    </source>
</evidence>
<dbReference type="RefSeq" id="WP_225250004.1">
    <property type="nucleotide sequence ID" value="NZ_JAIWIU010000039.1"/>
</dbReference>
<evidence type="ECO:0000313" key="2">
    <source>
        <dbReference type="EMBL" id="MCA2015757.1"/>
    </source>
</evidence>
<proteinExistence type="predicted"/>
<gene>
    <name evidence="2" type="ORF">LDJ79_06520</name>
</gene>
<comment type="caution">
    <text evidence="2">The sequence shown here is derived from an EMBL/GenBank/DDBJ whole genome shotgun (WGS) entry which is preliminary data.</text>
</comment>
<accession>A0ABS7YL84</accession>
<feature type="transmembrane region" description="Helical" evidence="1">
    <location>
        <begin position="12"/>
        <end position="30"/>
    </location>
</feature>
<protein>
    <submittedName>
        <fullName evidence="2">MSHA biogenesis protein MshP</fullName>
    </submittedName>
</protein>
<name>A0ABS7YL84_9VIBR</name>
<evidence type="ECO:0000313" key="3">
    <source>
        <dbReference type="Proteomes" id="UP001199044"/>
    </source>
</evidence>
<reference evidence="3" key="1">
    <citation type="submission" date="2023-07" db="EMBL/GenBank/DDBJ databases">
        <title>Molecular identification of indigenous halophilic bacteria isolated from red sea cost, biodegradation of synthetic dyes and assessment of degraded metabolite toxicity.</title>
        <authorList>
            <person name="Chaieb K."/>
            <person name="Altayb H.N."/>
        </authorList>
    </citation>
    <scope>NUCLEOTIDE SEQUENCE [LARGE SCALE GENOMIC DNA]</scope>
    <source>
        <strain evidence="3">K20</strain>
    </source>
</reference>
<dbReference type="EMBL" id="JAIWIU010000039">
    <property type="protein sequence ID" value="MCA2015757.1"/>
    <property type="molecule type" value="Genomic_DNA"/>
</dbReference>